<dbReference type="OMA" id="EAAFIFM"/>
<evidence type="ECO:0000256" key="2">
    <source>
        <dbReference type="SAM" id="Phobius"/>
    </source>
</evidence>
<dbReference type="GeneID" id="34301714"/>
<reference evidence="3 5" key="1">
    <citation type="submission" date="2015-12" db="EMBL/GenBank/DDBJ databases">
        <authorList>
            <person name="Andreevskaya M."/>
        </authorList>
    </citation>
    <scope>NUCLEOTIDE SEQUENCE [LARGE SCALE GENOMIC DNA]</scope>
    <source>
        <strain evidence="3 5">C122c</strain>
    </source>
</reference>
<sequence length="117" mass="13518">MLLFKRTKKNNESQLDEDVVSRTVLDAMQQENDQLLDQLETLKLDVSELTEKNQHLTEQLTRSKYYQSIVKTVIGLGVLIISFAVLYVLNEEPQYTAMLLLIEAAFIFMMLRSSDES</sequence>
<keyword evidence="2" id="KW-0812">Transmembrane</keyword>
<dbReference type="AlphaFoldDB" id="A0A9Q3XUS6"/>
<keyword evidence="2" id="KW-1133">Transmembrane helix</keyword>
<comment type="caution">
    <text evidence="4">The sequence shown here is derived from an EMBL/GenBank/DDBJ whole genome shotgun (WGS) entry which is preliminary data.</text>
</comment>
<evidence type="ECO:0000313" key="6">
    <source>
        <dbReference type="Proteomes" id="UP000752647"/>
    </source>
</evidence>
<gene>
    <name evidence="3" type="ORF">C122C_0203</name>
    <name evidence="4" type="ORF">KIJ12_01610</name>
</gene>
<keyword evidence="1" id="KW-0175">Coiled coil</keyword>
<dbReference type="Proteomes" id="UP000199271">
    <property type="component" value="Unassembled WGS sequence"/>
</dbReference>
<dbReference type="EMBL" id="FBSY01000019">
    <property type="protein sequence ID" value="CUW18899.1"/>
    <property type="molecule type" value="Genomic_DNA"/>
</dbReference>
<feature type="transmembrane region" description="Helical" evidence="2">
    <location>
        <begin position="95"/>
        <end position="111"/>
    </location>
</feature>
<organism evidence="4 6">
    <name type="scientific">Leuconostoc gasicomitatum</name>
    <dbReference type="NCBI Taxonomy" id="115778"/>
    <lineage>
        <taxon>Bacteria</taxon>
        <taxon>Bacillati</taxon>
        <taxon>Bacillota</taxon>
        <taxon>Bacilli</taxon>
        <taxon>Lactobacillales</taxon>
        <taxon>Lactobacillaceae</taxon>
        <taxon>Leuconostoc</taxon>
        <taxon>Leuconostoc gelidum group</taxon>
    </lineage>
</organism>
<accession>A0A9Q3XUS6</accession>
<dbReference type="RefSeq" id="WP_013231974.1">
    <property type="nucleotide sequence ID" value="NZ_BPKT01000011.1"/>
</dbReference>
<keyword evidence="5" id="KW-1185">Reference proteome</keyword>
<evidence type="ECO:0000313" key="5">
    <source>
        <dbReference type="Proteomes" id="UP000199271"/>
    </source>
</evidence>
<feature type="transmembrane region" description="Helical" evidence="2">
    <location>
        <begin position="69"/>
        <end position="89"/>
    </location>
</feature>
<dbReference type="Proteomes" id="UP000752647">
    <property type="component" value="Unassembled WGS sequence"/>
</dbReference>
<dbReference type="Gene3D" id="1.20.5.1180">
    <property type="entry name" value="Geminin coiled-coil domain"/>
    <property type="match status" value="1"/>
</dbReference>
<proteinExistence type="predicted"/>
<dbReference type="EMBL" id="JAHBFI010000003">
    <property type="protein sequence ID" value="MBZ5961862.1"/>
    <property type="molecule type" value="Genomic_DNA"/>
</dbReference>
<feature type="coiled-coil region" evidence="1">
    <location>
        <begin position="25"/>
        <end position="59"/>
    </location>
</feature>
<reference evidence="4" key="2">
    <citation type="submission" date="2021-05" db="EMBL/GenBank/DDBJ databases">
        <title>Pangenome of Leuconostoc gelidum warrants species status for Leuconostoc gelidum subsp. gasicomitatum.</title>
        <authorList>
            <person name="Johansson P."/>
            <person name="Sade E."/>
            <person name="Hultman J."/>
            <person name="Auvinen P."/>
            <person name="Bjorkroth J."/>
        </authorList>
    </citation>
    <scope>NUCLEOTIDE SEQUENCE</scope>
    <source>
        <strain evidence="4">A.21.4</strain>
    </source>
</reference>
<evidence type="ECO:0000256" key="1">
    <source>
        <dbReference type="SAM" id="Coils"/>
    </source>
</evidence>
<evidence type="ECO:0000313" key="4">
    <source>
        <dbReference type="EMBL" id="MBZ5961862.1"/>
    </source>
</evidence>
<keyword evidence="2" id="KW-0472">Membrane</keyword>
<name>A0A9Q3XUS6_9LACO</name>
<protein>
    <submittedName>
        <fullName evidence="4">Uncharacterized protein</fullName>
    </submittedName>
</protein>
<evidence type="ECO:0000313" key="3">
    <source>
        <dbReference type="EMBL" id="CUW18899.1"/>
    </source>
</evidence>